<gene>
    <name evidence="4" type="ORF">H8E19_09290</name>
</gene>
<dbReference type="GO" id="GO:0016491">
    <property type="term" value="F:oxidoreductase activity"/>
    <property type="evidence" value="ECO:0007669"/>
    <property type="project" value="UniProtKB-KW"/>
</dbReference>
<dbReference type="Pfam" id="PF00724">
    <property type="entry name" value="Oxidored_FMN"/>
    <property type="match status" value="1"/>
</dbReference>
<dbReference type="CDD" id="cd02803">
    <property type="entry name" value="OYE_like_FMN_family"/>
    <property type="match status" value="1"/>
</dbReference>
<dbReference type="GO" id="GO:0010181">
    <property type="term" value="F:FMN binding"/>
    <property type="evidence" value="ECO:0007669"/>
    <property type="project" value="InterPro"/>
</dbReference>
<proteinExistence type="predicted"/>
<dbReference type="Gene3D" id="3.20.20.70">
    <property type="entry name" value="Aldolase class I"/>
    <property type="match status" value="1"/>
</dbReference>
<protein>
    <submittedName>
        <fullName evidence="4">NADH:flavin oxidoreductase</fullName>
    </submittedName>
</protein>
<dbReference type="AlphaFoldDB" id="A0A8J6N0I9"/>
<dbReference type="SUPFAM" id="SSF51395">
    <property type="entry name" value="FMN-linked oxidoreductases"/>
    <property type="match status" value="1"/>
</dbReference>
<reference evidence="4 5" key="1">
    <citation type="submission" date="2020-08" db="EMBL/GenBank/DDBJ databases">
        <title>Bridging the membrane lipid divide: bacteria of the FCB group superphylum have the potential to synthesize archaeal ether lipids.</title>
        <authorList>
            <person name="Villanueva L."/>
            <person name="Von Meijenfeldt F.A.B."/>
            <person name="Westbye A.B."/>
            <person name="Yadav S."/>
            <person name="Hopmans E.C."/>
            <person name="Dutilh B.E."/>
            <person name="Sinninghe Damste J.S."/>
        </authorList>
    </citation>
    <scope>NUCLEOTIDE SEQUENCE [LARGE SCALE GENOMIC DNA]</scope>
    <source>
        <strain evidence="4">NIOZ-UU27</strain>
    </source>
</reference>
<dbReference type="Proteomes" id="UP000650524">
    <property type="component" value="Unassembled WGS sequence"/>
</dbReference>
<accession>A0A8J6N0I9</accession>
<name>A0A8J6N0I9_9DELT</name>
<keyword evidence="1" id="KW-0285">Flavoprotein</keyword>
<evidence type="ECO:0000313" key="4">
    <source>
        <dbReference type="EMBL" id="MBC8177586.1"/>
    </source>
</evidence>
<evidence type="ECO:0000313" key="5">
    <source>
        <dbReference type="Proteomes" id="UP000650524"/>
    </source>
</evidence>
<evidence type="ECO:0000259" key="3">
    <source>
        <dbReference type="Pfam" id="PF00724"/>
    </source>
</evidence>
<dbReference type="PANTHER" id="PTHR43656:SF2">
    <property type="entry name" value="BINDING OXIDOREDUCTASE, PUTATIVE (AFU_ORTHOLOGUE AFUA_2G08260)-RELATED"/>
    <property type="match status" value="1"/>
</dbReference>
<dbReference type="EMBL" id="JACNJD010000219">
    <property type="protein sequence ID" value="MBC8177586.1"/>
    <property type="molecule type" value="Genomic_DNA"/>
</dbReference>
<organism evidence="4 5">
    <name type="scientific">Candidatus Desulfacyla euxinica</name>
    <dbReference type="NCBI Taxonomy" id="2841693"/>
    <lineage>
        <taxon>Bacteria</taxon>
        <taxon>Deltaproteobacteria</taxon>
        <taxon>Candidatus Desulfacyla</taxon>
    </lineage>
</organism>
<dbReference type="PANTHER" id="PTHR43656">
    <property type="entry name" value="BINDING OXIDOREDUCTASE, PUTATIVE (AFU_ORTHOLOGUE AFUA_2G08260)-RELATED"/>
    <property type="match status" value="1"/>
</dbReference>
<feature type="domain" description="NADH:flavin oxidoreductase/NADH oxidase N-terminal" evidence="3">
    <location>
        <begin position="2"/>
        <end position="338"/>
    </location>
</feature>
<evidence type="ECO:0000256" key="1">
    <source>
        <dbReference type="ARBA" id="ARBA00022630"/>
    </source>
</evidence>
<comment type="caution">
    <text evidence="4">The sequence shown here is derived from an EMBL/GenBank/DDBJ whole genome shotgun (WGS) entry which is preliminary data.</text>
</comment>
<keyword evidence="2" id="KW-0560">Oxidoreductase</keyword>
<sequence length="376" mass="41855">MKLFEPFTINSKLTVNNHIMMPPVVTRLATTKGEVTDELIDRYVLYGQGGAGIVVTEAVSVKRQKSGQLLRLSEDAFIPGMQQLTERFHGETDSRIAPQIIHFLKIARSGYRQTVNDLTLEEIQEIPELFARAAERARIAGFDGVELHYAHAYTIAYMLSRYNHRKDEYGGSLKKRLLLAEQVVEATRKAVGDDFLLGVRMNGDEFALGGNSLIQGKAIALRLAELGLDYISVSAGGKFEDAIPVEGEALDPYTGYSGHRSMPPKWMPEKVNVYLAAEIKRTINKAGFNTPVITAGRIPTAEVAENVLQNGEADMVAIARPILADPYWPKKYQEGRENEILKCIYCNKCREAEGAFEEVTCFQWNRKDGSTSPPNP</sequence>
<dbReference type="InterPro" id="IPR051799">
    <property type="entry name" value="NADH_flavin_oxidoreductase"/>
</dbReference>
<evidence type="ECO:0000256" key="2">
    <source>
        <dbReference type="ARBA" id="ARBA00023002"/>
    </source>
</evidence>
<dbReference type="InterPro" id="IPR013785">
    <property type="entry name" value="Aldolase_TIM"/>
</dbReference>
<dbReference type="InterPro" id="IPR001155">
    <property type="entry name" value="OxRdtase_FMN_N"/>
</dbReference>